<evidence type="ECO:0000313" key="1">
    <source>
        <dbReference type="EMBL" id="CAE7510127.1"/>
    </source>
</evidence>
<gene>
    <name evidence="1" type="ORF">SNAT2548_LOCUS28564</name>
</gene>
<dbReference type="Proteomes" id="UP000604046">
    <property type="component" value="Unassembled WGS sequence"/>
</dbReference>
<name>A0A812T4F7_9DINO</name>
<evidence type="ECO:0000313" key="2">
    <source>
        <dbReference type="Proteomes" id="UP000604046"/>
    </source>
</evidence>
<accession>A0A812T4F7</accession>
<keyword evidence="2" id="KW-1185">Reference proteome</keyword>
<dbReference type="AlphaFoldDB" id="A0A812T4F7"/>
<dbReference type="EMBL" id="CAJNDS010002523">
    <property type="protein sequence ID" value="CAE7510127.1"/>
    <property type="molecule type" value="Genomic_DNA"/>
</dbReference>
<sequence length="238" mass="25664">MQKFHQSALVERHRFYGKHQGFSTARRDRSCSRRTVTCMFCGPKVASVPLSSFLGLRGGTDGGLRPELAPEDLGAAPGAEGGGGNGTLYGVIGGLAARSSSMLNLSASDSLNHRLKLGADVFRLPTRFNHAPDEGGIAGVAALAGGAYYFMSGGEKKKACMRFRSFSFGAWDTRSDQQILRRAHHPSRTPPAIAHSLPSPNPLLSHIDHLSAAEEVEACCRRGAGERRWLDKLHAMFF</sequence>
<protein>
    <submittedName>
        <fullName evidence="1">Uncharacterized protein</fullName>
    </submittedName>
</protein>
<comment type="caution">
    <text evidence="1">The sequence shown here is derived from an EMBL/GenBank/DDBJ whole genome shotgun (WGS) entry which is preliminary data.</text>
</comment>
<proteinExistence type="predicted"/>
<organism evidence="1 2">
    <name type="scientific">Symbiodinium natans</name>
    <dbReference type="NCBI Taxonomy" id="878477"/>
    <lineage>
        <taxon>Eukaryota</taxon>
        <taxon>Sar</taxon>
        <taxon>Alveolata</taxon>
        <taxon>Dinophyceae</taxon>
        <taxon>Suessiales</taxon>
        <taxon>Symbiodiniaceae</taxon>
        <taxon>Symbiodinium</taxon>
    </lineage>
</organism>
<reference evidence="1" key="1">
    <citation type="submission" date="2021-02" db="EMBL/GenBank/DDBJ databases">
        <authorList>
            <person name="Dougan E. K."/>
            <person name="Rhodes N."/>
            <person name="Thang M."/>
            <person name="Chan C."/>
        </authorList>
    </citation>
    <scope>NUCLEOTIDE SEQUENCE</scope>
</reference>